<evidence type="ECO:0000256" key="1">
    <source>
        <dbReference type="SAM" id="SignalP"/>
    </source>
</evidence>
<reference evidence="2 3" key="1">
    <citation type="submission" date="2019-12" db="EMBL/GenBank/DDBJ databases">
        <title>Lactobacillus hilgardii FLUB.</title>
        <authorList>
            <person name="Gustaw K."/>
        </authorList>
    </citation>
    <scope>NUCLEOTIDE SEQUENCE [LARGE SCALE GENOMIC DNA]</scope>
    <source>
        <strain evidence="2 3">FLUB</strain>
    </source>
</reference>
<organism evidence="2 3">
    <name type="scientific">Lentilactobacillus hilgardii</name>
    <name type="common">Lactobacillus hilgardii</name>
    <dbReference type="NCBI Taxonomy" id="1588"/>
    <lineage>
        <taxon>Bacteria</taxon>
        <taxon>Bacillati</taxon>
        <taxon>Bacillota</taxon>
        <taxon>Bacilli</taxon>
        <taxon>Lactobacillales</taxon>
        <taxon>Lactobacillaceae</taxon>
        <taxon>Lentilactobacillus</taxon>
    </lineage>
</organism>
<protein>
    <submittedName>
        <fullName evidence="2">Uncharacterized protein</fullName>
    </submittedName>
</protein>
<dbReference type="Proteomes" id="UP000465035">
    <property type="component" value="Chromosome"/>
</dbReference>
<dbReference type="RefSeq" id="WP_003553030.1">
    <property type="nucleotide sequence ID" value="NZ_CABKOL010000106.1"/>
</dbReference>
<dbReference type="GeneID" id="69057758"/>
<keyword evidence="1" id="KW-0732">Signal</keyword>
<evidence type="ECO:0000313" key="3">
    <source>
        <dbReference type="Proteomes" id="UP000465035"/>
    </source>
</evidence>
<sequence>MTFKKKLIGSLIAVAGTASLTFGGYAAVSKTVFHANIGISSTQQTPAPQNLTVDGNKLTASITNSDPKDYKLDYNDSNNNRHATFEMQTYDDAQSAADSLNYFGQQDGTKDKLKDGKQATSQGTLGHVYTHWNQGNWSITTVTPSEAAGGPNPATFASQVASQLSQYPLPSENVNHGAIVLYPTNESELANTVRWQANKRVYQVTSDQSNLAIQLSHHAN</sequence>
<gene>
    <name evidence="2" type="ORF">GQR93_05250</name>
</gene>
<dbReference type="EMBL" id="CP047121">
    <property type="protein sequence ID" value="QHB51665.1"/>
    <property type="molecule type" value="Genomic_DNA"/>
</dbReference>
<evidence type="ECO:0000313" key="2">
    <source>
        <dbReference type="EMBL" id="QHB51665.1"/>
    </source>
</evidence>
<feature type="chain" id="PRO_5038349770" evidence="1">
    <location>
        <begin position="27"/>
        <end position="220"/>
    </location>
</feature>
<name>A0A6P1E7M4_LENHI</name>
<proteinExistence type="predicted"/>
<accession>A0A6P1E7M4</accession>
<dbReference type="AlphaFoldDB" id="A0A6P1E7M4"/>
<feature type="signal peptide" evidence="1">
    <location>
        <begin position="1"/>
        <end position="26"/>
    </location>
</feature>